<feature type="domain" description="Glucose/Sorbosone dehydrogenase" evidence="3">
    <location>
        <begin position="74"/>
        <end position="404"/>
    </location>
</feature>
<protein>
    <submittedName>
        <fullName evidence="4">Glucose/arabinose dehydrogenase</fullName>
    </submittedName>
</protein>
<evidence type="ECO:0000259" key="3">
    <source>
        <dbReference type="Pfam" id="PF07995"/>
    </source>
</evidence>
<dbReference type="Pfam" id="PF07995">
    <property type="entry name" value="GSDH"/>
    <property type="match status" value="1"/>
</dbReference>
<evidence type="ECO:0000256" key="2">
    <source>
        <dbReference type="SAM" id="SignalP"/>
    </source>
</evidence>
<evidence type="ECO:0000313" key="5">
    <source>
        <dbReference type="Proteomes" id="UP001269081"/>
    </source>
</evidence>
<feature type="chain" id="PRO_5047336509" evidence="2">
    <location>
        <begin position="25"/>
        <end position="408"/>
    </location>
</feature>
<dbReference type="PANTHER" id="PTHR19328">
    <property type="entry name" value="HEDGEHOG-INTERACTING PROTEIN"/>
    <property type="match status" value="1"/>
</dbReference>
<evidence type="ECO:0000256" key="1">
    <source>
        <dbReference type="SAM" id="MobiDB-lite"/>
    </source>
</evidence>
<dbReference type="RefSeq" id="WP_310281216.1">
    <property type="nucleotide sequence ID" value="NZ_JAVDWQ010000006.1"/>
</dbReference>
<sequence>MKNVILTSLIVFSILALGSCSKNNDDNSNPTNNSQPVETNAANTNYTPAFQGQTRIGSVQATSAYQADILTTALTSPWGITALSDGRLLVTQKAGSMRIVTNEGVVSNPIGGIPAVNAAGQGGLLGLCIDPQFTTNRMVYWVFSEVVSGGNVASVAKGRLSNDETTIESATVIYRANPARSSSAHYGGRILFDQTGNLMVSTGEGSDISTRPLAQSVTVALGKIIRITTNGQAATGNPTFSQPGALPELFSIGHRNPQGMAIHPITGDFWQSEHGPRGGDEINRLTAGQNFGWPIISYGIEYGGQPIGEGIQQQEGLQQPVYYWDPVISPSGMTFYTSNRIPEWQNNLFIGALSGMHIVRLVIENNLVTGEERLLADQNQRFRDITQGTDGALYTITDQGRLYRIDRQ</sequence>
<dbReference type="SUPFAM" id="SSF50952">
    <property type="entry name" value="Soluble quinoprotein glucose dehydrogenase"/>
    <property type="match status" value="1"/>
</dbReference>
<reference evidence="4 5" key="1">
    <citation type="submission" date="2023-07" db="EMBL/GenBank/DDBJ databases">
        <title>Sorghum-associated microbial communities from plants grown in Nebraska, USA.</title>
        <authorList>
            <person name="Schachtman D."/>
        </authorList>
    </citation>
    <scope>NUCLEOTIDE SEQUENCE [LARGE SCALE GENOMIC DNA]</scope>
    <source>
        <strain evidence="4 5">4129</strain>
    </source>
</reference>
<dbReference type="PANTHER" id="PTHR19328:SF75">
    <property type="entry name" value="ALDOSE SUGAR DEHYDROGENASE YLII"/>
    <property type="match status" value="1"/>
</dbReference>
<name>A0ABU1Y7U3_9FLAO</name>
<dbReference type="Gene3D" id="2.120.10.30">
    <property type="entry name" value="TolB, C-terminal domain"/>
    <property type="match status" value="1"/>
</dbReference>
<keyword evidence="5" id="KW-1185">Reference proteome</keyword>
<dbReference type="PROSITE" id="PS51257">
    <property type="entry name" value="PROKAR_LIPOPROTEIN"/>
    <property type="match status" value="1"/>
</dbReference>
<dbReference type="InterPro" id="IPR011041">
    <property type="entry name" value="Quinoprot_gluc/sorb_DH_b-prop"/>
</dbReference>
<accession>A0ABU1Y7U3</accession>
<feature type="region of interest" description="Disordered" evidence="1">
    <location>
        <begin position="23"/>
        <end position="42"/>
    </location>
</feature>
<proteinExistence type="predicted"/>
<dbReference type="Proteomes" id="UP001269081">
    <property type="component" value="Unassembled WGS sequence"/>
</dbReference>
<dbReference type="InterPro" id="IPR012938">
    <property type="entry name" value="Glc/Sorbosone_DH"/>
</dbReference>
<keyword evidence="2" id="KW-0732">Signal</keyword>
<gene>
    <name evidence="4" type="ORF">J2W48_002244</name>
</gene>
<dbReference type="EMBL" id="JAVDWQ010000006">
    <property type="protein sequence ID" value="MDR7210304.1"/>
    <property type="molecule type" value="Genomic_DNA"/>
</dbReference>
<comment type="caution">
    <text evidence="4">The sequence shown here is derived from an EMBL/GenBank/DDBJ whole genome shotgun (WGS) entry which is preliminary data.</text>
</comment>
<evidence type="ECO:0000313" key="4">
    <source>
        <dbReference type="EMBL" id="MDR7210304.1"/>
    </source>
</evidence>
<feature type="signal peptide" evidence="2">
    <location>
        <begin position="1"/>
        <end position="24"/>
    </location>
</feature>
<organism evidence="4 5">
    <name type="scientific">Flavobacterium piscis</name>
    <dbReference type="NCBI Taxonomy" id="1114874"/>
    <lineage>
        <taxon>Bacteria</taxon>
        <taxon>Pseudomonadati</taxon>
        <taxon>Bacteroidota</taxon>
        <taxon>Flavobacteriia</taxon>
        <taxon>Flavobacteriales</taxon>
        <taxon>Flavobacteriaceae</taxon>
        <taxon>Flavobacterium</taxon>
    </lineage>
</organism>
<dbReference type="InterPro" id="IPR011042">
    <property type="entry name" value="6-blade_b-propeller_TolB-like"/>
</dbReference>